<gene>
    <name evidence="1" type="ORF">HYH03_002413</name>
</gene>
<evidence type="ECO:0000313" key="2">
    <source>
        <dbReference type="Proteomes" id="UP000612055"/>
    </source>
</evidence>
<keyword evidence="2" id="KW-1185">Reference proteome</keyword>
<protein>
    <submittedName>
        <fullName evidence="1">Uncharacterized protein</fullName>
    </submittedName>
</protein>
<accession>A0A836C3U2</accession>
<sequence length="153" mass="14727">MQLGALRCTAPAKGPGAELMQTGEACERAGTSATGAGLGMPEARAVAASLVGARVVAEAVAAAAACLDLGLRQGWLAAPPEQPAARLEALLGGGAEAAAVLAQPAAALALEGERAAGGQAVLGLVLVLGPQVAAWLRTAGERGAGIQKASGDS</sequence>
<proteinExistence type="predicted"/>
<evidence type="ECO:0000313" key="1">
    <source>
        <dbReference type="EMBL" id="KAG2499466.1"/>
    </source>
</evidence>
<organism evidence="1 2">
    <name type="scientific">Edaphochlamys debaryana</name>
    <dbReference type="NCBI Taxonomy" id="47281"/>
    <lineage>
        <taxon>Eukaryota</taxon>
        <taxon>Viridiplantae</taxon>
        <taxon>Chlorophyta</taxon>
        <taxon>core chlorophytes</taxon>
        <taxon>Chlorophyceae</taxon>
        <taxon>CS clade</taxon>
        <taxon>Chlamydomonadales</taxon>
        <taxon>Chlamydomonadales incertae sedis</taxon>
        <taxon>Edaphochlamys</taxon>
    </lineage>
</organism>
<dbReference type="Proteomes" id="UP000612055">
    <property type="component" value="Unassembled WGS sequence"/>
</dbReference>
<reference evidence="1" key="1">
    <citation type="journal article" date="2020" name="bioRxiv">
        <title>Comparative genomics of Chlamydomonas.</title>
        <authorList>
            <person name="Craig R.J."/>
            <person name="Hasan A.R."/>
            <person name="Ness R.W."/>
            <person name="Keightley P.D."/>
        </authorList>
    </citation>
    <scope>NUCLEOTIDE SEQUENCE</scope>
    <source>
        <strain evidence="1">CCAP 11/70</strain>
    </source>
</reference>
<dbReference type="EMBL" id="JAEHOE010000006">
    <property type="protein sequence ID" value="KAG2499466.1"/>
    <property type="molecule type" value="Genomic_DNA"/>
</dbReference>
<dbReference type="AlphaFoldDB" id="A0A836C3U2"/>
<name>A0A836C3U2_9CHLO</name>
<comment type="caution">
    <text evidence="1">The sequence shown here is derived from an EMBL/GenBank/DDBJ whole genome shotgun (WGS) entry which is preliminary data.</text>
</comment>